<evidence type="ECO:0000256" key="1">
    <source>
        <dbReference type="SAM" id="MobiDB-lite"/>
    </source>
</evidence>
<dbReference type="InterPro" id="IPR027417">
    <property type="entry name" value="P-loop_NTPase"/>
</dbReference>
<sequence length="130" mass="14421">MADSSTSNPNSQQESILNANVSDQAADLDSLGFEPYVSAIAEFLTNPVTQPPLTISIEGAWGSGKSSFMKQLQKAIEEGQQKKFEKKLQNDLGQFEIKARPNIRKFIYSKPNPLNDTLQFISQQSLSIQK</sequence>
<proteinExistence type="predicted"/>
<dbReference type="KEGG" id="nsh:GXM_06157"/>
<dbReference type="SUPFAM" id="SSF52540">
    <property type="entry name" value="P-loop containing nucleoside triphosphate hydrolases"/>
    <property type="match status" value="1"/>
</dbReference>
<protein>
    <recommendedName>
        <fullName evidence="2">KAP NTPase domain-containing protein</fullName>
    </recommendedName>
</protein>
<dbReference type="AlphaFoldDB" id="A0A5P8W7A5"/>
<dbReference type="Gene3D" id="3.40.50.300">
    <property type="entry name" value="P-loop containing nucleotide triphosphate hydrolases"/>
    <property type="match status" value="1"/>
</dbReference>
<dbReference type="InterPro" id="IPR011646">
    <property type="entry name" value="KAP_P-loop"/>
</dbReference>
<evidence type="ECO:0000313" key="4">
    <source>
        <dbReference type="Proteomes" id="UP000326678"/>
    </source>
</evidence>
<dbReference type="EMBL" id="CP045226">
    <property type="protein sequence ID" value="QFS48663.1"/>
    <property type="molecule type" value="Genomic_DNA"/>
</dbReference>
<evidence type="ECO:0000313" key="3">
    <source>
        <dbReference type="EMBL" id="QFS48663.1"/>
    </source>
</evidence>
<accession>A0A5P8W7A5</accession>
<organism evidence="3 4">
    <name type="scientific">Nostoc sphaeroides CCNUC1</name>
    <dbReference type="NCBI Taxonomy" id="2653204"/>
    <lineage>
        <taxon>Bacteria</taxon>
        <taxon>Bacillati</taxon>
        <taxon>Cyanobacteriota</taxon>
        <taxon>Cyanophyceae</taxon>
        <taxon>Nostocales</taxon>
        <taxon>Nostocaceae</taxon>
        <taxon>Nostoc</taxon>
    </lineage>
</organism>
<dbReference type="RefSeq" id="WP_152590295.1">
    <property type="nucleotide sequence ID" value="NZ_CP045226.1"/>
</dbReference>
<feature type="domain" description="KAP NTPase" evidence="2">
    <location>
        <begin position="33"/>
        <end position="81"/>
    </location>
</feature>
<name>A0A5P8W7A5_9NOSO</name>
<evidence type="ECO:0000259" key="2">
    <source>
        <dbReference type="Pfam" id="PF07693"/>
    </source>
</evidence>
<gene>
    <name evidence="3" type="ORF">GXM_06157</name>
</gene>
<dbReference type="Proteomes" id="UP000326678">
    <property type="component" value="Chromosome Gxm1"/>
</dbReference>
<reference evidence="3 4" key="1">
    <citation type="submission" date="2019-10" db="EMBL/GenBank/DDBJ databases">
        <title>Genomic and transcriptomic insights into the perfect genentic adaptation of a filamentous nitrogen-fixing cyanobacterium to rice fields.</title>
        <authorList>
            <person name="Chen Z."/>
        </authorList>
    </citation>
    <scope>NUCLEOTIDE SEQUENCE [LARGE SCALE GENOMIC DNA]</scope>
    <source>
        <strain evidence="3">CCNUC1</strain>
    </source>
</reference>
<keyword evidence="4" id="KW-1185">Reference proteome</keyword>
<feature type="region of interest" description="Disordered" evidence="1">
    <location>
        <begin position="1"/>
        <end position="20"/>
    </location>
</feature>
<dbReference type="Pfam" id="PF07693">
    <property type="entry name" value="KAP_NTPase"/>
    <property type="match status" value="1"/>
</dbReference>